<reference evidence="1" key="1">
    <citation type="submission" date="2021-01" db="EMBL/GenBank/DDBJ databases">
        <title>Adiantum capillus-veneris genome.</title>
        <authorList>
            <person name="Fang Y."/>
            <person name="Liao Q."/>
        </authorList>
    </citation>
    <scope>NUCLEOTIDE SEQUENCE</scope>
    <source>
        <strain evidence="1">H3</strain>
        <tissue evidence="1">Leaf</tissue>
    </source>
</reference>
<sequence>MGDGLHFLKGIGQPSLLLRDDRVSKVGVMLLIDILLKMLWRLVNRLILCTRKACGSKLFKVYGAESYMHGWITDL</sequence>
<keyword evidence="2" id="KW-1185">Reference proteome</keyword>
<evidence type="ECO:0000313" key="1">
    <source>
        <dbReference type="EMBL" id="KAI5071108.1"/>
    </source>
</evidence>
<comment type="caution">
    <text evidence="1">The sequence shown here is derived from an EMBL/GenBank/DDBJ whole genome shotgun (WGS) entry which is preliminary data.</text>
</comment>
<dbReference type="EMBL" id="JABFUD020000013">
    <property type="protein sequence ID" value="KAI5071108.1"/>
    <property type="molecule type" value="Genomic_DNA"/>
</dbReference>
<proteinExistence type="predicted"/>
<protein>
    <submittedName>
        <fullName evidence="1">Uncharacterized protein</fullName>
    </submittedName>
</protein>
<evidence type="ECO:0000313" key="2">
    <source>
        <dbReference type="Proteomes" id="UP000886520"/>
    </source>
</evidence>
<name>A0A9D4ZD40_ADICA</name>
<dbReference type="AlphaFoldDB" id="A0A9D4ZD40"/>
<dbReference type="Proteomes" id="UP000886520">
    <property type="component" value="Chromosome 13"/>
</dbReference>
<gene>
    <name evidence="1" type="ORF">GOP47_0013359</name>
</gene>
<accession>A0A9D4ZD40</accession>
<organism evidence="1 2">
    <name type="scientific">Adiantum capillus-veneris</name>
    <name type="common">Maidenhair fern</name>
    <dbReference type="NCBI Taxonomy" id="13818"/>
    <lineage>
        <taxon>Eukaryota</taxon>
        <taxon>Viridiplantae</taxon>
        <taxon>Streptophyta</taxon>
        <taxon>Embryophyta</taxon>
        <taxon>Tracheophyta</taxon>
        <taxon>Polypodiopsida</taxon>
        <taxon>Polypodiidae</taxon>
        <taxon>Polypodiales</taxon>
        <taxon>Pteridineae</taxon>
        <taxon>Pteridaceae</taxon>
        <taxon>Vittarioideae</taxon>
        <taxon>Adiantum</taxon>
    </lineage>
</organism>